<comment type="caution">
    <text evidence="9">The sequence shown here is derived from an EMBL/GenBank/DDBJ whole genome shotgun (WGS) entry which is preliminary data.</text>
</comment>
<dbReference type="InterPro" id="IPR036028">
    <property type="entry name" value="SH3-like_dom_sf"/>
</dbReference>
<dbReference type="InterPro" id="IPR000651">
    <property type="entry name" value="Ras-like_Gua-exchang_fac_N"/>
</dbReference>
<dbReference type="GO" id="GO:0005085">
    <property type="term" value="F:guanyl-nucleotide exchange factor activity"/>
    <property type="evidence" value="ECO:0007669"/>
    <property type="project" value="UniProtKB-KW"/>
</dbReference>
<dbReference type="CDD" id="cd00155">
    <property type="entry name" value="RasGEF"/>
    <property type="match status" value="1"/>
</dbReference>
<reference evidence="9" key="1">
    <citation type="journal article" date="2020" name="Microb. Genom.">
        <title>Genetic diversity of clinical and environmental Mucorales isolates obtained from an investigation of mucormycosis cases among solid organ transplant recipients.</title>
        <authorList>
            <person name="Nguyen M.H."/>
            <person name="Kaul D."/>
            <person name="Muto C."/>
            <person name="Cheng S.J."/>
            <person name="Richter R.A."/>
            <person name="Bruno V.M."/>
            <person name="Liu G."/>
            <person name="Beyhan S."/>
            <person name="Sundermann A.J."/>
            <person name="Mounaud S."/>
            <person name="Pasculle A.W."/>
            <person name="Nierman W.C."/>
            <person name="Driscoll E."/>
            <person name="Cumbie R."/>
            <person name="Clancy C.J."/>
            <person name="Dupont C.L."/>
        </authorList>
    </citation>
    <scope>NUCLEOTIDE SEQUENCE</scope>
    <source>
        <strain evidence="9">GL11</strain>
    </source>
</reference>
<dbReference type="PRINTS" id="PR00452">
    <property type="entry name" value="SH3DOMAIN"/>
</dbReference>
<dbReference type="InterPro" id="IPR008937">
    <property type="entry name" value="Ras-like_GEF"/>
</dbReference>
<dbReference type="Proteomes" id="UP000716291">
    <property type="component" value="Unassembled WGS sequence"/>
</dbReference>
<evidence type="ECO:0000256" key="1">
    <source>
        <dbReference type="ARBA" id="ARBA00022443"/>
    </source>
</evidence>
<dbReference type="Gene3D" id="1.20.870.10">
    <property type="entry name" value="Son of sevenless (SoS) protein Chain: S domain 1"/>
    <property type="match status" value="1"/>
</dbReference>
<dbReference type="InterPro" id="IPR036964">
    <property type="entry name" value="RASGEF_cat_dom_sf"/>
</dbReference>
<dbReference type="SMART" id="SM00229">
    <property type="entry name" value="RasGEFN"/>
    <property type="match status" value="1"/>
</dbReference>
<dbReference type="Pfam" id="PF00618">
    <property type="entry name" value="RasGEF_N"/>
    <property type="match status" value="1"/>
</dbReference>
<dbReference type="PANTHER" id="PTHR23113:SF354">
    <property type="entry name" value="BUD SITE SELECTION PROTEIN 5"/>
    <property type="match status" value="1"/>
</dbReference>
<evidence type="ECO:0000259" key="6">
    <source>
        <dbReference type="PROSITE" id="PS50002"/>
    </source>
</evidence>
<protein>
    <recommendedName>
        <fullName evidence="11">Ras GEF</fullName>
    </recommendedName>
</protein>
<dbReference type="InterPro" id="IPR023578">
    <property type="entry name" value="Ras_GEF_dom_sf"/>
</dbReference>
<keyword evidence="10" id="KW-1185">Reference proteome</keyword>
<evidence type="ECO:0000256" key="5">
    <source>
        <dbReference type="SAM" id="MobiDB-lite"/>
    </source>
</evidence>
<feature type="domain" description="SH3" evidence="6">
    <location>
        <begin position="16"/>
        <end position="82"/>
    </location>
</feature>
<keyword evidence="2 3" id="KW-0344">Guanine-nucleotide releasing factor</keyword>
<dbReference type="PANTHER" id="PTHR23113">
    <property type="entry name" value="GUANINE NUCLEOTIDE EXCHANGE FACTOR"/>
    <property type="match status" value="1"/>
</dbReference>
<dbReference type="SMART" id="SM00326">
    <property type="entry name" value="SH3"/>
    <property type="match status" value="1"/>
</dbReference>
<keyword evidence="1 4" id="KW-0728">SH3 domain</keyword>
<dbReference type="AlphaFoldDB" id="A0A9P6WZV7"/>
<dbReference type="InterPro" id="IPR001895">
    <property type="entry name" value="RASGEF_cat_dom"/>
</dbReference>
<dbReference type="SUPFAM" id="SSF50044">
    <property type="entry name" value="SH3-domain"/>
    <property type="match status" value="1"/>
</dbReference>
<dbReference type="Gene3D" id="1.10.840.10">
    <property type="entry name" value="Ras guanine-nucleotide exchange factors catalytic domain"/>
    <property type="match status" value="1"/>
</dbReference>
<evidence type="ECO:0000256" key="3">
    <source>
        <dbReference type="PROSITE-ProRule" id="PRU00168"/>
    </source>
</evidence>
<proteinExistence type="predicted"/>
<sequence length="942" mass="108372">MNSFSSPPTSPPISTLTSHFVQALHDYLPSSAPVTDEPVTCLFFKKGSIIEVFNRDDSGWWDGQCGEIRGWFPSNYVGRIGEAKRSSMDFERENDDELTQWQQEKHQEKMSTRISFIEEVSEIIKELKKEYSKDTNTIQILVFQLVSCIKSILVESNIVSKESPILKVYPELAKQRKLVFSTLNKLVLKCKETEREQELTVLADQLLYDLHQFERILQLLPSSLSDLSFSSSRSSLTSIQSNSSTKYDPKNTSTSSLLLLSTFKLNTDTILQSIFDRQSYLQDLISTLLAQLPLFLAQRQQVDLLDITQKAIERVKSFLAVVEHVCSNIEDLDRLSCTIPSDPHLVSLVFAKESVYSAITNLVTAIRASTHPSGLTMDVLELEHLTECCQQVIKTTLDCTRSVKSCLQPNPSDPPPLSEEMPKSYHHLDMMTRKISTLKAIEQELLQPVNKVQRPRASSVNTQQQPKRPRGLSVTSLNHPTSESLLLLPDNWSQKQTPASTPFKWTEEVILNREGRIKYASVEALVEHLTSHEKSPDLLFVRAFFYNFRLFTNPQELLELFIQRFHLPPTDTEDWAKQVQTPVRLRVCKMLKDWLENYFMLDQDAFIHTRLLCFTQTDLMEAFPIHAESLVQQIHKTFTAKENTARAPTLPEKPSQHHSSIFSNLSLFEDHTLYPSSLMSKSTRNMIKKALSQHNLGLVHLLDIEPVELARQITLLENGLFCQIEPFEIIGQGFKKKKSQAVHVKAMIQKSTQITSWISDSVLNEVDVKKRANLLKYWIKVGDACLHLNNYNTLMAIRSALDSTCIIRLKRTWDHISSKYRALWDPIYRATDSQRNFAEYRHRLKSAVAPCLPFLGVYLTDMTFIDDGNRDYCLSGNQKLIHMDKYIKTTRVLNEIRQFQIPYRLLEVDEIQQYLHRVLDSVEQDDQIFYSKSLKLEPKEED</sequence>
<dbReference type="Gene3D" id="2.30.30.40">
    <property type="entry name" value="SH3 Domains"/>
    <property type="match status" value="1"/>
</dbReference>
<dbReference type="SUPFAM" id="SSF48366">
    <property type="entry name" value="Ras GEF"/>
    <property type="match status" value="1"/>
</dbReference>
<feature type="compositionally biased region" description="Polar residues" evidence="5">
    <location>
        <begin position="456"/>
        <end position="466"/>
    </location>
</feature>
<accession>A0A9P6WZV7</accession>
<dbReference type="InterPro" id="IPR001452">
    <property type="entry name" value="SH3_domain"/>
</dbReference>
<dbReference type="PROSITE" id="PS50009">
    <property type="entry name" value="RASGEF_CAT"/>
    <property type="match status" value="1"/>
</dbReference>
<feature type="region of interest" description="Disordered" evidence="5">
    <location>
        <begin position="451"/>
        <end position="477"/>
    </location>
</feature>
<dbReference type="CDD" id="cd06224">
    <property type="entry name" value="REM"/>
    <property type="match status" value="1"/>
</dbReference>
<evidence type="ECO:0000256" key="4">
    <source>
        <dbReference type="PROSITE-ProRule" id="PRU00192"/>
    </source>
</evidence>
<dbReference type="EMBL" id="JAANQT010002513">
    <property type="protein sequence ID" value="KAG1302297.1"/>
    <property type="molecule type" value="Genomic_DNA"/>
</dbReference>
<evidence type="ECO:0000259" key="7">
    <source>
        <dbReference type="PROSITE" id="PS50009"/>
    </source>
</evidence>
<gene>
    <name evidence="9" type="ORF">G6F64_011050</name>
</gene>
<dbReference type="GO" id="GO:0005886">
    <property type="term" value="C:plasma membrane"/>
    <property type="evidence" value="ECO:0007669"/>
    <property type="project" value="TreeGrafter"/>
</dbReference>
<evidence type="ECO:0000313" key="9">
    <source>
        <dbReference type="EMBL" id="KAG1302297.1"/>
    </source>
</evidence>
<dbReference type="GO" id="GO:0007265">
    <property type="term" value="P:Ras protein signal transduction"/>
    <property type="evidence" value="ECO:0007669"/>
    <property type="project" value="TreeGrafter"/>
</dbReference>
<evidence type="ECO:0000256" key="2">
    <source>
        <dbReference type="ARBA" id="ARBA00022658"/>
    </source>
</evidence>
<name>A0A9P6WZV7_RHIOR</name>
<dbReference type="PROSITE" id="PS50002">
    <property type="entry name" value="SH3"/>
    <property type="match status" value="1"/>
</dbReference>
<organism evidence="9 10">
    <name type="scientific">Rhizopus oryzae</name>
    <name type="common">Mucormycosis agent</name>
    <name type="synonym">Rhizopus arrhizus var. delemar</name>
    <dbReference type="NCBI Taxonomy" id="64495"/>
    <lineage>
        <taxon>Eukaryota</taxon>
        <taxon>Fungi</taxon>
        <taxon>Fungi incertae sedis</taxon>
        <taxon>Mucoromycota</taxon>
        <taxon>Mucoromycotina</taxon>
        <taxon>Mucoromycetes</taxon>
        <taxon>Mucorales</taxon>
        <taxon>Mucorineae</taxon>
        <taxon>Rhizopodaceae</taxon>
        <taxon>Rhizopus</taxon>
    </lineage>
</organism>
<evidence type="ECO:0000259" key="8">
    <source>
        <dbReference type="PROSITE" id="PS50212"/>
    </source>
</evidence>
<feature type="domain" description="N-terminal Ras-GEF" evidence="8">
    <location>
        <begin position="513"/>
        <end position="638"/>
    </location>
</feature>
<feature type="domain" description="Ras-GEF" evidence="7">
    <location>
        <begin position="705"/>
        <end position="939"/>
    </location>
</feature>
<dbReference type="Pfam" id="PF00018">
    <property type="entry name" value="SH3_1"/>
    <property type="match status" value="1"/>
</dbReference>
<dbReference type="PROSITE" id="PS50212">
    <property type="entry name" value="RASGEF_NTER"/>
    <property type="match status" value="1"/>
</dbReference>
<dbReference type="SMART" id="SM00147">
    <property type="entry name" value="RasGEF"/>
    <property type="match status" value="1"/>
</dbReference>
<dbReference type="Pfam" id="PF00617">
    <property type="entry name" value="RasGEF"/>
    <property type="match status" value="1"/>
</dbReference>
<evidence type="ECO:0000313" key="10">
    <source>
        <dbReference type="Proteomes" id="UP000716291"/>
    </source>
</evidence>
<evidence type="ECO:0008006" key="11">
    <source>
        <dbReference type="Google" id="ProtNLM"/>
    </source>
</evidence>